<evidence type="ECO:0000256" key="1">
    <source>
        <dbReference type="ARBA" id="ARBA00022515"/>
    </source>
</evidence>
<dbReference type="GO" id="GO:0003677">
    <property type="term" value="F:DNA binding"/>
    <property type="evidence" value="ECO:0007669"/>
    <property type="project" value="UniProtKB-UniRule"/>
</dbReference>
<evidence type="ECO:0000256" key="10">
    <source>
        <dbReference type="ARBA" id="ARBA00023235"/>
    </source>
</evidence>
<name>A0A172TBL7_9DEIO</name>
<keyword evidence="9 11" id="KW-0238">DNA-binding</keyword>
<dbReference type="GO" id="GO:1990077">
    <property type="term" value="C:primosome complex"/>
    <property type="evidence" value="ECO:0007669"/>
    <property type="project" value="UniProtKB-UniRule"/>
</dbReference>
<dbReference type="InterPro" id="IPR041236">
    <property type="entry name" value="PriA_C"/>
</dbReference>
<dbReference type="PATRIC" id="fig|1182568.3.peg.2429"/>
<dbReference type="EMBL" id="CP011387">
    <property type="protein sequence ID" value="ANE44324.1"/>
    <property type="molecule type" value="Genomic_DNA"/>
</dbReference>
<keyword evidence="5" id="KW-0378">Hydrolase</keyword>
<feature type="binding site" evidence="11">
    <location>
        <position position="639"/>
    </location>
    <ligand>
        <name>Zn(2+)</name>
        <dbReference type="ChEBI" id="CHEBI:29105"/>
        <label>2</label>
    </ligand>
</feature>
<dbReference type="PANTHER" id="PTHR30580">
    <property type="entry name" value="PRIMOSOMAL PROTEIN N"/>
    <property type="match status" value="1"/>
</dbReference>
<dbReference type="AlphaFoldDB" id="A0A172TBL7"/>
<dbReference type="GO" id="GO:0005524">
    <property type="term" value="F:ATP binding"/>
    <property type="evidence" value="ECO:0007669"/>
    <property type="project" value="UniProtKB-UniRule"/>
</dbReference>
<feature type="compositionally biased region" description="Pro residues" evidence="12">
    <location>
        <begin position="376"/>
        <end position="393"/>
    </location>
</feature>
<dbReference type="RefSeq" id="WP_064015401.1">
    <property type="nucleotide sequence ID" value="NZ_CP011387.1"/>
</dbReference>
<dbReference type="STRING" id="1182568.SU48_11735"/>
<feature type="binding site" evidence="11">
    <location>
        <position position="673"/>
    </location>
    <ligand>
        <name>Zn(2+)</name>
        <dbReference type="ChEBI" id="CHEBI:29105"/>
        <label>1</label>
    </ligand>
</feature>
<keyword evidence="3 11" id="KW-0479">Metal-binding</keyword>
<dbReference type="Pfam" id="PF18074">
    <property type="entry name" value="PriA_C"/>
    <property type="match status" value="1"/>
</dbReference>
<keyword evidence="7 11" id="KW-0862">Zinc</keyword>
<dbReference type="PANTHER" id="PTHR30580:SF0">
    <property type="entry name" value="PRIMOSOMAL PROTEIN N"/>
    <property type="match status" value="1"/>
</dbReference>
<dbReference type="GO" id="GO:0043138">
    <property type="term" value="F:3'-5' DNA helicase activity"/>
    <property type="evidence" value="ECO:0007669"/>
    <property type="project" value="TreeGrafter"/>
</dbReference>
<evidence type="ECO:0000256" key="6">
    <source>
        <dbReference type="ARBA" id="ARBA00022806"/>
    </source>
</evidence>
<accession>A0A172TBL7</accession>
<feature type="binding site" evidence="11">
    <location>
        <position position="633"/>
    </location>
    <ligand>
        <name>Zn(2+)</name>
        <dbReference type="ChEBI" id="CHEBI:29105"/>
        <label>1</label>
    </ligand>
</feature>
<feature type="domain" description="Primosomal protein N' 3' DNA-binding" evidence="13">
    <location>
        <begin position="14"/>
        <end position="84"/>
    </location>
</feature>
<dbReference type="NCBIfam" id="TIGR00595">
    <property type="entry name" value="priA"/>
    <property type="match status" value="1"/>
</dbReference>
<proteinExistence type="inferred from homology"/>
<dbReference type="Gene3D" id="3.40.1440.60">
    <property type="entry name" value="PriA, 3(prime) DNA-binding domain"/>
    <property type="match status" value="1"/>
</dbReference>
<evidence type="ECO:0000256" key="11">
    <source>
        <dbReference type="HAMAP-Rule" id="MF_00983"/>
    </source>
</evidence>
<evidence type="ECO:0000256" key="5">
    <source>
        <dbReference type="ARBA" id="ARBA00022801"/>
    </source>
</evidence>
<keyword evidence="6" id="KW-0347">Helicase</keyword>
<sequence length="910" mass="96984">MTPPATPSLIPWLVAVPLPVPALDFAVPHGWTGPIPLGCRVLVPWRGELTVGLVVGAGNPVSAHRVRDVVTVLDTPEQPWVPASTAAGIGGWAADAQLPAGLVWGDLLGVGWDATYDHRVRAVKDADLLAFGRIGMNWTVPGLAWADASAFAPNLLDAIREQGLLEEAFRLTPKMRGVVQARVLDDVPQASRLTTLLRAEPWAQADASVRLETWLEAVPPPDPAALTPKQAGAWGWLNANGPVRSLSEWAHSTGVGTSVLNGVTAKGGTRAVQHEREAPPAWHWLAAHEPQSSLSGWAKGAGVSAAAVTALLNAGAAAYVPELAPPPAAWTWLQEHGPVESLTAWANGASLAGVHLTPTVAGTLAAKGWADTVQKPAPPPPLPAPTPAGPPRAPDPDLLPEAAVWRLHGGRPASRARTLAPRIGRLLTQGRGVLVLAPDHATLRRAWEHLSGLAEAAGTRAIQISGHLSDVQRAHSWALVGAGEARLVIGSYLALTAPLHDPALIVVLEEGSDAYKLQSGCRAFVPDVAARVAAAHDAALAMVGAAPAAESVPYVGAVLPPPRARVHVVDYANPPEQAELGPLSGAHLTPADLGYPLSHDLVRLLRQVHERGRQAALLAPRRGYSALLRCPTCEHVPQCRNCDVPLRFHQDTRQLTCHQCGYHEPIPERCDNCGERMWQARGPGTEWIAQMVEKLVPGLKVYRLDKDRQDDLSPLHAGESGVVVGTQLLLSHDAPPNLALLGVTLADTWLNVSDFRASERYHRLLRQLAEWHPDRAPLLVVQTFQADHPALKVLIEGRDALAYPAAEERVRKELGYPPHARLAQVEIAARDPEKAKIAAQAVADALHGAGATAQEVLGPAASPVARLRGVYPYHLFLRARDDARLAQLLATVDRSVKARVRVDVNPRGGL</sequence>
<feature type="region of interest" description="Disordered" evidence="12">
    <location>
        <begin position="371"/>
        <end position="398"/>
    </location>
</feature>
<dbReference type="GO" id="GO:0006270">
    <property type="term" value="P:DNA replication initiation"/>
    <property type="evidence" value="ECO:0007669"/>
    <property type="project" value="TreeGrafter"/>
</dbReference>
<dbReference type="GO" id="GO:0008270">
    <property type="term" value="F:zinc ion binding"/>
    <property type="evidence" value="ECO:0007669"/>
    <property type="project" value="UniProtKB-UniRule"/>
</dbReference>
<keyword evidence="1 11" id="KW-0639">Primosome</keyword>
<feature type="binding site" evidence="11">
    <location>
        <position position="660"/>
    </location>
    <ligand>
        <name>Zn(2+)</name>
        <dbReference type="ChEBI" id="CHEBI:29105"/>
        <label>2</label>
    </ligand>
</feature>
<dbReference type="InterPro" id="IPR042115">
    <property type="entry name" value="PriA_3primeBD_sf"/>
</dbReference>
<feature type="domain" description="Primosomal protein N C-terminal" evidence="14">
    <location>
        <begin position="818"/>
        <end position="906"/>
    </location>
</feature>
<dbReference type="Pfam" id="PF17764">
    <property type="entry name" value="PriA_3primeBD"/>
    <property type="match status" value="1"/>
</dbReference>
<feature type="domain" description="PriA DNA helicase Cys-rich region (CRR)" evidence="15">
    <location>
        <begin position="639"/>
        <end position="665"/>
    </location>
</feature>
<keyword evidence="17" id="KW-1185">Reference proteome</keyword>
<dbReference type="OrthoDB" id="9759544at2"/>
<dbReference type="InterPro" id="IPR005259">
    <property type="entry name" value="PriA"/>
</dbReference>
<dbReference type="Proteomes" id="UP000077363">
    <property type="component" value="Chromosome"/>
</dbReference>
<feature type="binding site" evidence="11">
    <location>
        <position position="642"/>
    </location>
    <ligand>
        <name>Zn(2+)</name>
        <dbReference type="ChEBI" id="CHEBI:29105"/>
        <label>2</label>
    </ligand>
</feature>
<dbReference type="GO" id="GO:0016787">
    <property type="term" value="F:hydrolase activity"/>
    <property type="evidence" value="ECO:0007669"/>
    <property type="project" value="UniProtKB-KW"/>
</dbReference>
<evidence type="ECO:0000256" key="4">
    <source>
        <dbReference type="ARBA" id="ARBA00022741"/>
    </source>
</evidence>
<evidence type="ECO:0000256" key="3">
    <source>
        <dbReference type="ARBA" id="ARBA00022723"/>
    </source>
</evidence>
<reference evidence="16 17" key="1">
    <citation type="submission" date="2015-01" db="EMBL/GenBank/DDBJ databases">
        <title>Deinococcus puniceus/DY1/ whole genome sequencing.</title>
        <authorList>
            <person name="Kim M.K."/>
            <person name="Srinivasan S."/>
            <person name="Lee J.-J."/>
        </authorList>
    </citation>
    <scope>NUCLEOTIDE SEQUENCE [LARGE SCALE GENOMIC DNA]</scope>
    <source>
        <strain evidence="16 17">DY1</strain>
    </source>
</reference>
<evidence type="ECO:0000259" key="15">
    <source>
        <dbReference type="Pfam" id="PF18319"/>
    </source>
</evidence>
<feature type="binding site" evidence="11">
    <location>
        <position position="657"/>
    </location>
    <ligand>
        <name>Zn(2+)</name>
        <dbReference type="ChEBI" id="CHEBI:29105"/>
        <label>2</label>
    </ligand>
</feature>
<comment type="caution">
    <text evidence="11">As this protein does not have any detectable helicase domains, it probably does not have helicase activity.</text>
</comment>
<comment type="subunit">
    <text evidence="11">Component of the replication restart primosome.</text>
</comment>
<protein>
    <recommendedName>
        <fullName evidence="11">Probable replication restart protein PriA</fullName>
    </recommendedName>
    <alternativeName>
        <fullName evidence="11">Putative ATP-dependent DNA helicase PriA</fullName>
    </alternativeName>
</protein>
<dbReference type="InterPro" id="IPR027417">
    <property type="entry name" value="P-loop_NTPase"/>
</dbReference>
<evidence type="ECO:0000256" key="2">
    <source>
        <dbReference type="ARBA" id="ARBA00022705"/>
    </source>
</evidence>
<keyword evidence="10" id="KW-0413">Isomerase</keyword>
<dbReference type="InterPro" id="IPR040498">
    <property type="entry name" value="PriA_CRR"/>
</dbReference>
<evidence type="ECO:0000259" key="14">
    <source>
        <dbReference type="Pfam" id="PF18074"/>
    </source>
</evidence>
<comment type="similarity">
    <text evidence="11">Belongs to the helicase family. PriA subfamily.</text>
</comment>
<comment type="function">
    <text evidence="11">Initiates the restart of stalled replication forks, which reloads the replicative helicase on sites other than the origin of replication. Recognizes and binds to abandoned replication forks and remodels them to uncover a helicase loading site. Promotes assembly of the primosome at these replication forks.</text>
</comment>
<keyword evidence="4 11" id="KW-0547">Nucleotide-binding</keyword>
<gene>
    <name evidence="11" type="primary">priA</name>
    <name evidence="16" type="ORF">SU48_11735</name>
</gene>
<keyword evidence="8 11" id="KW-0067">ATP-binding</keyword>
<evidence type="ECO:0000259" key="13">
    <source>
        <dbReference type="Pfam" id="PF17764"/>
    </source>
</evidence>
<dbReference type="GO" id="GO:0006302">
    <property type="term" value="P:double-strand break repair"/>
    <property type="evidence" value="ECO:0007669"/>
    <property type="project" value="InterPro"/>
</dbReference>
<dbReference type="InterPro" id="IPR041222">
    <property type="entry name" value="PriA_3primeBD"/>
</dbReference>
<keyword evidence="2 11" id="KW-0235">DNA replication</keyword>
<dbReference type="GO" id="GO:0006269">
    <property type="term" value="P:DNA replication, synthesis of primer"/>
    <property type="evidence" value="ECO:0007669"/>
    <property type="project" value="UniProtKB-KW"/>
</dbReference>
<evidence type="ECO:0000313" key="16">
    <source>
        <dbReference type="EMBL" id="ANE44324.1"/>
    </source>
</evidence>
<dbReference type="HAMAP" id="MF_00983">
    <property type="entry name" value="PriA"/>
    <property type="match status" value="1"/>
</dbReference>
<evidence type="ECO:0000256" key="9">
    <source>
        <dbReference type="ARBA" id="ARBA00023125"/>
    </source>
</evidence>
<evidence type="ECO:0000256" key="12">
    <source>
        <dbReference type="SAM" id="MobiDB-lite"/>
    </source>
</evidence>
<dbReference type="KEGG" id="dpu:SU48_11735"/>
<comment type="cofactor">
    <cofactor evidence="11">
        <name>Zn(2+)</name>
        <dbReference type="ChEBI" id="CHEBI:29105"/>
    </cofactor>
    <text evidence="11">Binds 2 zinc ions per subunit.</text>
</comment>
<feature type="binding site" evidence="11">
    <location>
        <position position="630"/>
    </location>
    <ligand>
        <name>Zn(2+)</name>
        <dbReference type="ChEBI" id="CHEBI:29105"/>
        <label>1</label>
    </ligand>
</feature>
<evidence type="ECO:0000256" key="8">
    <source>
        <dbReference type="ARBA" id="ARBA00022840"/>
    </source>
</evidence>
<evidence type="ECO:0000256" key="7">
    <source>
        <dbReference type="ARBA" id="ARBA00022833"/>
    </source>
</evidence>
<feature type="binding site" evidence="11">
    <location>
        <position position="670"/>
    </location>
    <ligand>
        <name>Zn(2+)</name>
        <dbReference type="ChEBI" id="CHEBI:29105"/>
        <label>1</label>
    </ligand>
</feature>
<dbReference type="GO" id="GO:0006310">
    <property type="term" value="P:DNA recombination"/>
    <property type="evidence" value="ECO:0007669"/>
    <property type="project" value="InterPro"/>
</dbReference>
<dbReference type="Pfam" id="PF18319">
    <property type="entry name" value="Zn_ribbon_PriA"/>
    <property type="match status" value="1"/>
</dbReference>
<dbReference type="Gene3D" id="3.40.50.300">
    <property type="entry name" value="P-loop containing nucleotide triphosphate hydrolases"/>
    <property type="match status" value="1"/>
</dbReference>
<evidence type="ECO:0000313" key="17">
    <source>
        <dbReference type="Proteomes" id="UP000077363"/>
    </source>
</evidence>
<organism evidence="16 17">
    <name type="scientific">Deinococcus puniceus</name>
    <dbReference type="NCBI Taxonomy" id="1182568"/>
    <lineage>
        <taxon>Bacteria</taxon>
        <taxon>Thermotogati</taxon>
        <taxon>Deinococcota</taxon>
        <taxon>Deinococci</taxon>
        <taxon>Deinococcales</taxon>
        <taxon>Deinococcaceae</taxon>
        <taxon>Deinococcus</taxon>
    </lineage>
</organism>